<accession>A0AAD9Y742</accession>
<organism evidence="2 3">
    <name type="scientific">Colletotrichum kahawae</name>
    <name type="common">Coffee berry disease fungus</name>
    <dbReference type="NCBI Taxonomy" id="34407"/>
    <lineage>
        <taxon>Eukaryota</taxon>
        <taxon>Fungi</taxon>
        <taxon>Dikarya</taxon>
        <taxon>Ascomycota</taxon>
        <taxon>Pezizomycotina</taxon>
        <taxon>Sordariomycetes</taxon>
        <taxon>Hypocreomycetidae</taxon>
        <taxon>Glomerellales</taxon>
        <taxon>Glomerellaceae</taxon>
        <taxon>Colletotrichum</taxon>
        <taxon>Colletotrichum gloeosporioides species complex</taxon>
    </lineage>
</organism>
<dbReference type="AlphaFoldDB" id="A0AAD9Y742"/>
<feature type="region of interest" description="Disordered" evidence="1">
    <location>
        <begin position="334"/>
        <end position="364"/>
    </location>
</feature>
<evidence type="ECO:0000313" key="3">
    <source>
        <dbReference type="Proteomes" id="UP001281614"/>
    </source>
</evidence>
<keyword evidence="3" id="KW-1185">Reference proteome</keyword>
<dbReference type="EMBL" id="VYYT01000345">
    <property type="protein sequence ID" value="KAK2740866.1"/>
    <property type="molecule type" value="Genomic_DNA"/>
</dbReference>
<dbReference type="GO" id="GO:0009116">
    <property type="term" value="P:nucleoside metabolic process"/>
    <property type="evidence" value="ECO:0007669"/>
    <property type="project" value="InterPro"/>
</dbReference>
<sequence>MSRHIAPANEEFLVAWITSNSSQTNAAKKHFDRIYGEPTRKAARDTNRYTLGAMGDHQVVLTELPEGDNEPHLSAAAEAVGGMMRTFDRIRVALFIGTGSGVPDSEHDVRLGDVVVSTSGATQLDYDTSVNAIAFRSAGEVVRAPECVKTAAKELVGRYQTSANALALAILRATEGVAPHQRPGDEFDILYKPSSTHVEIVDEPCSVSCGTDKSKLKARPQSRRKDEDKVVVHLGSIASSHIPIRDPDVRDKLASGGHVLCFDTEAAGLMNTFPYLLIRGIADYADTHSSRMWRGYAGAAACAYARHLMHVLDKEDVKEVDTIEAIAERATKHCPCPAIPSPRSSPPTRTGMGADSAKSNPVPQNTRYQELVGHFLKSEIDTAIRRDRKDLEADLAKLVGVTSEISGYGERMRPLAVELERFQTKWRITQPSLREGRKGAAGHRLENWQKMRHSTGLSSQARFFGLQNELVAFSNGTVLDKDVGYASLQRCLWSVWRVMEYMGLAEDVKFKS</sequence>
<reference evidence="2" key="1">
    <citation type="submission" date="2023-02" db="EMBL/GenBank/DDBJ databases">
        <title>Colletotrichum kahawae CIFC_Que2 genome sequencing and assembly.</title>
        <authorList>
            <person name="Baroncelli R."/>
        </authorList>
    </citation>
    <scope>NUCLEOTIDE SEQUENCE</scope>
    <source>
        <strain evidence="2">CIFC_Que2</strain>
    </source>
</reference>
<evidence type="ECO:0000256" key="1">
    <source>
        <dbReference type="SAM" id="MobiDB-lite"/>
    </source>
</evidence>
<dbReference type="Gene3D" id="3.40.50.1580">
    <property type="entry name" value="Nucleoside phosphorylase domain"/>
    <property type="match status" value="1"/>
</dbReference>
<name>A0AAD9Y742_COLKA</name>
<proteinExistence type="predicted"/>
<evidence type="ECO:0000313" key="2">
    <source>
        <dbReference type="EMBL" id="KAK2740866.1"/>
    </source>
</evidence>
<dbReference type="InterPro" id="IPR053137">
    <property type="entry name" value="NLR-like"/>
</dbReference>
<comment type="caution">
    <text evidence="2">The sequence shown here is derived from an EMBL/GenBank/DDBJ whole genome shotgun (WGS) entry which is preliminary data.</text>
</comment>
<dbReference type="PANTHER" id="PTHR46082">
    <property type="entry name" value="ATP/GTP-BINDING PROTEIN-RELATED"/>
    <property type="match status" value="1"/>
</dbReference>
<dbReference type="Proteomes" id="UP001281614">
    <property type="component" value="Unassembled WGS sequence"/>
</dbReference>
<dbReference type="PANTHER" id="PTHR46082:SF11">
    <property type="entry name" value="AAA+ ATPASE DOMAIN-CONTAINING PROTEIN-RELATED"/>
    <property type="match status" value="1"/>
</dbReference>
<dbReference type="GO" id="GO:0003824">
    <property type="term" value="F:catalytic activity"/>
    <property type="evidence" value="ECO:0007669"/>
    <property type="project" value="InterPro"/>
</dbReference>
<dbReference type="SUPFAM" id="SSF53167">
    <property type="entry name" value="Purine and uridine phosphorylases"/>
    <property type="match status" value="1"/>
</dbReference>
<gene>
    <name evidence="2" type="ORF">CKAH01_07144</name>
</gene>
<dbReference type="InterPro" id="IPR035994">
    <property type="entry name" value="Nucleoside_phosphorylase_sf"/>
</dbReference>
<protein>
    <submittedName>
        <fullName evidence="2">Pfs domain-containing protein</fullName>
    </submittedName>
</protein>